<name>A0A420E5H3_9ALTE</name>
<dbReference type="PANTHER" id="PTHR21043">
    <property type="entry name" value="IOJAP SUPERFAMILY ORTHOLOG"/>
    <property type="match status" value="1"/>
</dbReference>
<dbReference type="GO" id="GO:0005737">
    <property type="term" value="C:cytoplasm"/>
    <property type="evidence" value="ECO:0007669"/>
    <property type="project" value="UniProtKB-SubCell"/>
</dbReference>
<evidence type="ECO:0000313" key="4">
    <source>
        <dbReference type="Proteomes" id="UP000286482"/>
    </source>
</evidence>
<comment type="subcellular location">
    <subcellularLocation>
        <location evidence="2">Cytoplasm</location>
    </subcellularLocation>
</comment>
<dbReference type="InterPro" id="IPR004394">
    <property type="entry name" value="Iojap/RsfS/C7orf30"/>
</dbReference>
<evidence type="ECO:0000256" key="2">
    <source>
        <dbReference type="HAMAP-Rule" id="MF_01477"/>
    </source>
</evidence>
<dbReference type="GO" id="GO:0017148">
    <property type="term" value="P:negative regulation of translation"/>
    <property type="evidence" value="ECO:0007669"/>
    <property type="project" value="UniProtKB-UniRule"/>
</dbReference>
<accession>A0A420E5H3</accession>
<evidence type="ECO:0000256" key="1">
    <source>
        <dbReference type="ARBA" id="ARBA00010574"/>
    </source>
</evidence>
<protein>
    <recommendedName>
        <fullName evidence="2">Ribosomal silencing factor RsfS</fullName>
    </recommendedName>
</protein>
<dbReference type="HAMAP" id="MF_01477">
    <property type="entry name" value="Iojap_RsfS"/>
    <property type="match status" value="1"/>
</dbReference>
<dbReference type="EMBL" id="RAQO01000013">
    <property type="protein sequence ID" value="RKF12758.1"/>
    <property type="molecule type" value="Genomic_DNA"/>
</dbReference>
<dbReference type="AlphaFoldDB" id="A0A420E5H3"/>
<evidence type="ECO:0000313" key="3">
    <source>
        <dbReference type="EMBL" id="RKF12758.1"/>
    </source>
</evidence>
<dbReference type="InterPro" id="IPR043519">
    <property type="entry name" value="NT_sf"/>
</dbReference>
<sequence length="155" mass="17569">MVAEVCIRLHPGRRYLSVVRQYGRLRPCYTRPQRKHIGPILKKEQALVDFVVDKIEDLKGRDISVLDVREKSTVTDYLVVCSGNSKRHVQSIAQNVNIEAKQAEVEILGIEGQVEGEWVLVDLGNVVVHVMQDQTRDFYQLEKLWSQGPSESAAG</sequence>
<dbReference type="OrthoDB" id="9793681at2"/>
<dbReference type="GO" id="GO:0090071">
    <property type="term" value="P:negative regulation of ribosome biogenesis"/>
    <property type="evidence" value="ECO:0007669"/>
    <property type="project" value="UniProtKB-UniRule"/>
</dbReference>
<dbReference type="Gene3D" id="3.30.460.10">
    <property type="entry name" value="Beta Polymerase, domain 2"/>
    <property type="match status" value="1"/>
</dbReference>
<keyword evidence="2" id="KW-0963">Cytoplasm</keyword>
<dbReference type="NCBIfam" id="TIGR00090">
    <property type="entry name" value="rsfS_iojap_ybeB"/>
    <property type="match status" value="1"/>
</dbReference>
<dbReference type="GO" id="GO:0043023">
    <property type="term" value="F:ribosomal large subunit binding"/>
    <property type="evidence" value="ECO:0007669"/>
    <property type="project" value="TreeGrafter"/>
</dbReference>
<keyword evidence="2" id="KW-0678">Repressor</keyword>
<reference evidence="3 4" key="1">
    <citation type="submission" date="2018-09" db="EMBL/GenBank/DDBJ databases">
        <authorList>
            <person name="Wang Z."/>
        </authorList>
    </citation>
    <scope>NUCLEOTIDE SEQUENCE [LARGE SCALE GENOMIC DNA]</scope>
    <source>
        <strain evidence="3 4">ALS 81</strain>
    </source>
</reference>
<dbReference type="Pfam" id="PF02410">
    <property type="entry name" value="RsfS"/>
    <property type="match status" value="1"/>
</dbReference>
<dbReference type="SUPFAM" id="SSF81301">
    <property type="entry name" value="Nucleotidyltransferase"/>
    <property type="match status" value="1"/>
</dbReference>
<comment type="similarity">
    <text evidence="1 2">Belongs to the Iojap/RsfS family.</text>
</comment>
<comment type="function">
    <text evidence="2">Functions as a ribosomal silencing factor. Interacts with ribosomal protein uL14 (rplN), blocking formation of intersubunit bridge B8. Prevents association of the 30S and 50S ribosomal subunits and the formation of functional ribosomes, thus repressing translation.</text>
</comment>
<proteinExistence type="inferred from homology"/>
<gene>
    <name evidence="2 3" type="primary">rsfS</name>
    <name evidence="3" type="ORF">DBZ36_20005</name>
</gene>
<comment type="caution">
    <text evidence="3">The sequence shown here is derived from an EMBL/GenBank/DDBJ whole genome shotgun (WGS) entry which is preliminary data.</text>
</comment>
<dbReference type="Proteomes" id="UP000286482">
    <property type="component" value="Unassembled WGS sequence"/>
</dbReference>
<keyword evidence="4" id="KW-1185">Reference proteome</keyword>
<keyword evidence="2" id="KW-0810">Translation regulation</keyword>
<organism evidence="3 4">
    <name type="scientific">Alginatibacterium sediminis</name>
    <dbReference type="NCBI Taxonomy" id="2164068"/>
    <lineage>
        <taxon>Bacteria</taxon>
        <taxon>Pseudomonadati</taxon>
        <taxon>Pseudomonadota</taxon>
        <taxon>Gammaproteobacteria</taxon>
        <taxon>Alteromonadales</taxon>
        <taxon>Alteromonadaceae</taxon>
        <taxon>Alginatibacterium</taxon>
    </lineage>
</organism>
<dbReference type="GO" id="GO:0042256">
    <property type="term" value="P:cytosolic ribosome assembly"/>
    <property type="evidence" value="ECO:0007669"/>
    <property type="project" value="UniProtKB-UniRule"/>
</dbReference>
<comment type="subunit">
    <text evidence="2">Interacts with ribosomal protein uL14 (rplN).</text>
</comment>
<dbReference type="PANTHER" id="PTHR21043:SF0">
    <property type="entry name" value="MITOCHONDRIAL ASSEMBLY OF RIBOSOMAL LARGE SUBUNIT PROTEIN 1"/>
    <property type="match status" value="1"/>
</dbReference>